<reference evidence="1" key="1">
    <citation type="journal article" date="2021" name="Environ. Microbiol.">
        <title>Gene family expansions and transcriptome signatures uncover fungal adaptations to wood decay.</title>
        <authorList>
            <person name="Hage H."/>
            <person name="Miyauchi S."/>
            <person name="Viragh M."/>
            <person name="Drula E."/>
            <person name="Min B."/>
            <person name="Chaduli D."/>
            <person name="Navarro D."/>
            <person name="Favel A."/>
            <person name="Norest M."/>
            <person name="Lesage-Meessen L."/>
            <person name="Balint B."/>
            <person name="Merenyi Z."/>
            <person name="de Eugenio L."/>
            <person name="Morin E."/>
            <person name="Martinez A.T."/>
            <person name="Baldrian P."/>
            <person name="Stursova M."/>
            <person name="Martinez M.J."/>
            <person name="Novotny C."/>
            <person name="Magnuson J.K."/>
            <person name="Spatafora J.W."/>
            <person name="Maurice S."/>
            <person name="Pangilinan J."/>
            <person name="Andreopoulos W."/>
            <person name="LaButti K."/>
            <person name="Hundley H."/>
            <person name="Na H."/>
            <person name="Kuo A."/>
            <person name="Barry K."/>
            <person name="Lipzen A."/>
            <person name="Henrissat B."/>
            <person name="Riley R."/>
            <person name="Ahrendt S."/>
            <person name="Nagy L.G."/>
            <person name="Grigoriev I.V."/>
            <person name="Martin F."/>
            <person name="Rosso M.N."/>
        </authorList>
    </citation>
    <scope>NUCLEOTIDE SEQUENCE</scope>
    <source>
        <strain evidence="1">CBS 384.51</strain>
    </source>
</reference>
<organism evidence="1 2">
    <name type="scientific">Irpex rosettiformis</name>
    <dbReference type="NCBI Taxonomy" id="378272"/>
    <lineage>
        <taxon>Eukaryota</taxon>
        <taxon>Fungi</taxon>
        <taxon>Dikarya</taxon>
        <taxon>Basidiomycota</taxon>
        <taxon>Agaricomycotina</taxon>
        <taxon>Agaricomycetes</taxon>
        <taxon>Polyporales</taxon>
        <taxon>Irpicaceae</taxon>
        <taxon>Irpex</taxon>
    </lineage>
</organism>
<keyword evidence="2" id="KW-1185">Reference proteome</keyword>
<dbReference type="EMBL" id="MU274951">
    <property type="protein sequence ID" value="KAI0083875.1"/>
    <property type="molecule type" value="Genomic_DNA"/>
</dbReference>
<dbReference type="Proteomes" id="UP001055072">
    <property type="component" value="Unassembled WGS sequence"/>
</dbReference>
<protein>
    <submittedName>
        <fullName evidence="1">Uncharacterized protein</fullName>
    </submittedName>
</protein>
<gene>
    <name evidence="1" type="ORF">BDY19DRAFT_987768</name>
</gene>
<sequence length="346" mass="38806">MSTSAESTGLHQSEPIDITLEQVQNIIQSHMGDNTVVVSFKALPIHGFSAFTSTRTFSVHIKDGSPPQPTPPPTYATNTLTTEAHLISMLVKQTSVPHTAVLKLDVSRKLVPYHYLLLSSPSGVSLAQTKATLTERQKALVDLRLGMYYKQVHLEVQNDWFGLPSQEKDELYNWQEAFTYLLESLLHEAKELQVDVDIPFTDVRKYLSRAIGSFLFDDCEVPSLVSFTGDDDSIFIAVGEHEEDVKITSLIPVSHAIWGDPLLESVFINDPSPAFLEGYGGNPILFRRQRTKRLWYTLFLALVVVVQTKKGWVSMALHLQSDETKVAWARETIGICIEKLKDAPCY</sequence>
<accession>A0ACB8TPC1</accession>
<evidence type="ECO:0000313" key="2">
    <source>
        <dbReference type="Proteomes" id="UP001055072"/>
    </source>
</evidence>
<evidence type="ECO:0000313" key="1">
    <source>
        <dbReference type="EMBL" id="KAI0083875.1"/>
    </source>
</evidence>
<proteinExistence type="predicted"/>
<comment type="caution">
    <text evidence="1">The sequence shown here is derived from an EMBL/GenBank/DDBJ whole genome shotgun (WGS) entry which is preliminary data.</text>
</comment>
<name>A0ACB8TPC1_9APHY</name>